<dbReference type="GO" id="GO:0003677">
    <property type="term" value="F:DNA binding"/>
    <property type="evidence" value="ECO:0007669"/>
    <property type="project" value="UniProtKB-KW"/>
</dbReference>
<dbReference type="RefSeq" id="WP_074072262.1">
    <property type="nucleotide sequence ID" value="NZ_CP017105.1"/>
</dbReference>
<dbReference type="PROSITE" id="PS50076">
    <property type="entry name" value="DNAJ_2"/>
    <property type="match status" value="1"/>
</dbReference>
<dbReference type="GO" id="GO:0006457">
    <property type="term" value="P:protein folding"/>
    <property type="evidence" value="ECO:0007669"/>
    <property type="project" value="InterPro"/>
</dbReference>
<reference evidence="3 4" key="1">
    <citation type="submission" date="2016-09" db="EMBL/GenBank/DDBJ databases">
        <title>The complete genome sequences of Rhizobium gallicum, symbiovars gallicum and phaseoli, symbionts associated to common bean (Phaseolus vulgaris).</title>
        <authorList>
            <person name="Bustos P."/>
            <person name="Santamaria R.I."/>
            <person name="Perez-Carrascal O.M."/>
            <person name="Juarez S."/>
            <person name="Lozano L."/>
            <person name="Martinez-Flores I."/>
            <person name="Martinez-Romero E."/>
            <person name="Cevallos M."/>
            <person name="Romero D."/>
            <person name="Davila G."/>
            <person name="Gonzalez V."/>
        </authorList>
    </citation>
    <scope>NUCLEOTIDE SEQUENCE [LARGE SCALE GENOMIC DNA]</scope>
    <source>
        <strain evidence="3 4">IE4872</strain>
        <plasmid evidence="4">prgalie4872d</plasmid>
    </source>
</reference>
<dbReference type="InterPro" id="IPR001623">
    <property type="entry name" value="DnaJ_domain"/>
</dbReference>
<dbReference type="Gene3D" id="2.60.260.20">
    <property type="entry name" value="Urease metallochaperone UreE, N-terminal domain"/>
    <property type="match status" value="2"/>
</dbReference>
<protein>
    <submittedName>
        <fullName evidence="3">Curved DNA-binding protein CbpA</fullName>
    </submittedName>
</protein>
<dbReference type="OrthoDB" id="9779889at2"/>
<dbReference type="Pfam" id="PF00226">
    <property type="entry name" value="DnaJ"/>
    <property type="match status" value="1"/>
</dbReference>
<keyword evidence="3" id="KW-0614">Plasmid</keyword>
<dbReference type="SUPFAM" id="SSF46565">
    <property type="entry name" value="Chaperone J-domain"/>
    <property type="match status" value="1"/>
</dbReference>
<proteinExistence type="predicted"/>
<organism evidence="3 4">
    <name type="scientific">Rhizobium gallicum</name>
    <dbReference type="NCBI Taxonomy" id="56730"/>
    <lineage>
        <taxon>Bacteria</taxon>
        <taxon>Pseudomonadati</taxon>
        <taxon>Pseudomonadota</taxon>
        <taxon>Alphaproteobacteria</taxon>
        <taxon>Hyphomicrobiales</taxon>
        <taxon>Rhizobiaceae</taxon>
        <taxon>Rhizobium/Agrobacterium group</taxon>
        <taxon>Rhizobium</taxon>
    </lineage>
</organism>
<evidence type="ECO:0000313" key="4">
    <source>
        <dbReference type="Proteomes" id="UP000184749"/>
    </source>
</evidence>
<dbReference type="GO" id="GO:0051082">
    <property type="term" value="F:unfolded protein binding"/>
    <property type="evidence" value="ECO:0007669"/>
    <property type="project" value="InterPro"/>
</dbReference>
<feature type="domain" description="J" evidence="2">
    <location>
        <begin position="4"/>
        <end position="69"/>
    </location>
</feature>
<gene>
    <name evidence="3" type="primary">cbpA</name>
    <name evidence="3" type="ORF">IE4872_PD01512</name>
</gene>
<keyword evidence="1" id="KW-0143">Chaperone</keyword>
<dbReference type="InterPro" id="IPR002939">
    <property type="entry name" value="DnaJ_C"/>
</dbReference>
<dbReference type="Gene3D" id="1.10.287.110">
    <property type="entry name" value="DnaJ domain"/>
    <property type="match status" value="1"/>
</dbReference>
<dbReference type="PROSITE" id="PS00636">
    <property type="entry name" value="DNAJ_1"/>
    <property type="match status" value="1"/>
</dbReference>
<dbReference type="Pfam" id="PF01556">
    <property type="entry name" value="DnaJ_C"/>
    <property type="match status" value="1"/>
</dbReference>
<dbReference type="CDD" id="cd06257">
    <property type="entry name" value="DnaJ"/>
    <property type="match status" value="1"/>
</dbReference>
<dbReference type="InterPro" id="IPR018253">
    <property type="entry name" value="DnaJ_domain_CS"/>
</dbReference>
<dbReference type="SUPFAM" id="SSF49493">
    <property type="entry name" value="HSP40/DnaJ peptide-binding domain"/>
    <property type="match status" value="2"/>
</dbReference>
<dbReference type="PRINTS" id="PR00625">
    <property type="entry name" value="JDOMAIN"/>
</dbReference>
<dbReference type="FunFam" id="2.60.260.20:FF:000013">
    <property type="entry name" value="DnaJ subfamily B member 11"/>
    <property type="match status" value="1"/>
</dbReference>
<dbReference type="PANTHER" id="PTHR44145:SF3">
    <property type="entry name" value="DNAJ HOMOLOG SUBFAMILY A MEMBER 3, MITOCHONDRIAL"/>
    <property type="match status" value="1"/>
</dbReference>
<dbReference type="CDD" id="cd10747">
    <property type="entry name" value="DnaJ_C"/>
    <property type="match status" value="1"/>
</dbReference>
<dbReference type="Proteomes" id="UP000184749">
    <property type="component" value="Plasmid pRgalIE4872d"/>
</dbReference>
<dbReference type="AlphaFoldDB" id="A0A1L5NVT6"/>
<evidence type="ECO:0000256" key="1">
    <source>
        <dbReference type="ARBA" id="ARBA00023186"/>
    </source>
</evidence>
<keyword evidence="3" id="KW-0238">DNA-binding</keyword>
<dbReference type="PANTHER" id="PTHR44145">
    <property type="entry name" value="DNAJ HOMOLOG SUBFAMILY A MEMBER 3, MITOCHONDRIAL"/>
    <property type="match status" value="1"/>
</dbReference>
<name>A0A1L5NVT6_9HYPH</name>
<dbReference type="SMART" id="SM00271">
    <property type="entry name" value="DnaJ"/>
    <property type="match status" value="1"/>
</dbReference>
<dbReference type="InterPro" id="IPR008971">
    <property type="entry name" value="HSP40/DnaJ_pept-bd"/>
</dbReference>
<dbReference type="InterPro" id="IPR036869">
    <property type="entry name" value="J_dom_sf"/>
</dbReference>
<accession>A0A1L5NVT6</accession>
<evidence type="ECO:0000313" key="3">
    <source>
        <dbReference type="EMBL" id="APO72033.1"/>
    </source>
</evidence>
<sequence length="304" mass="33324">MNQNPYELLGVKPDATQKEIQSAFRKLAKKFHPDLNPGDKRAETRFKDISAAYELLSDEQKRARFDRGEIDMTGAEQAPRNYYRDYASASSPGGPYQNTSGFADFGDADDPFASFFSRRSGGAQFRAQGMDRQFSMEVDFLDAVNGAKKQVRLPDGPPLDVQIPAGTRDGQVLRLRGKGEPGIGGGPAGDALIDIRVRPHRFFTRDGDDIRVELPVSLSEAVLGGKVRVPTPSGPVNLTLPPYSNTGKVLRLKGKGVVRRGGKQGDVYVTLKIVLPDKPDDRLTAFVKDWAGTSAQDPRRSMEV</sequence>
<dbReference type="InterPro" id="IPR051938">
    <property type="entry name" value="Apopto_cytoskel_mod"/>
</dbReference>
<evidence type="ECO:0000259" key="2">
    <source>
        <dbReference type="PROSITE" id="PS50076"/>
    </source>
</evidence>
<dbReference type="EMBL" id="CP017105">
    <property type="protein sequence ID" value="APO72033.1"/>
    <property type="molecule type" value="Genomic_DNA"/>
</dbReference>
<geneLocation type="plasmid" evidence="4">
    <name>prgalie4872d</name>
</geneLocation>